<dbReference type="Proteomes" id="UP000256977">
    <property type="component" value="Unassembled WGS sequence"/>
</dbReference>
<dbReference type="EMBL" id="QRDZ01000013">
    <property type="protein sequence ID" value="RED76139.1"/>
    <property type="molecule type" value="Genomic_DNA"/>
</dbReference>
<protein>
    <submittedName>
        <fullName evidence="1">Uncharacterized protein</fullName>
    </submittedName>
</protein>
<reference evidence="1 2" key="1">
    <citation type="submission" date="2018-07" db="EMBL/GenBank/DDBJ databases">
        <title>Genomic Encyclopedia of Type Strains, Phase III (KMG-III): the genomes of soil and plant-associated and newly described type strains.</title>
        <authorList>
            <person name="Whitman W."/>
        </authorList>
    </citation>
    <scope>NUCLEOTIDE SEQUENCE [LARGE SCALE GENOMIC DNA]</scope>
    <source>
        <strain evidence="1 2">CECT 7287</strain>
    </source>
</reference>
<dbReference type="AlphaFoldDB" id="A0A3D9JQR7"/>
<organism evidence="1 2">
    <name type="scientific">Cohnella phaseoli</name>
    <dbReference type="NCBI Taxonomy" id="456490"/>
    <lineage>
        <taxon>Bacteria</taxon>
        <taxon>Bacillati</taxon>
        <taxon>Bacillota</taxon>
        <taxon>Bacilli</taxon>
        <taxon>Bacillales</taxon>
        <taxon>Paenibacillaceae</taxon>
        <taxon>Cohnella</taxon>
    </lineage>
</organism>
<comment type="caution">
    <text evidence="1">The sequence shown here is derived from an EMBL/GenBank/DDBJ whole genome shotgun (WGS) entry which is preliminary data.</text>
</comment>
<sequence>MTKTNEKTDTVTMIVDKEQRTVRFDCEGDVWRWLVNWEGLDLWGATNEVLNSILEKDVRKFYYDIPLFNFISNFRRFVDKIVFVN</sequence>
<accession>A0A3D9JQR7</accession>
<gene>
    <name evidence="1" type="ORF">DFP98_113200</name>
</gene>
<proteinExistence type="predicted"/>
<evidence type="ECO:0000313" key="1">
    <source>
        <dbReference type="EMBL" id="RED76139.1"/>
    </source>
</evidence>
<evidence type="ECO:0000313" key="2">
    <source>
        <dbReference type="Proteomes" id="UP000256977"/>
    </source>
</evidence>
<keyword evidence="2" id="KW-1185">Reference proteome</keyword>
<name>A0A3D9JQR7_9BACL</name>